<keyword evidence="3" id="KW-1185">Reference proteome</keyword>
<name>A0A8T0IX52_CERPU</name>
<organism evidence="2 3">
    <name type="scientific">Ceratodon purpureus</name>
    <name type="common">Fire moss</name>
    <name type="synonym">Dicranum purpureum</name>
    <dbReference type="NCBI Taxonomy" id="3225"/>
    <lineage>
        <taxon>Eukaryota</taxon>
        <taxon>Viridiplantae</taxon>
        <taxon>Streptophyta</taxon>
        <taxon>Embryophyta</taxon>
        <taxon>Bryophyta</taxon>
        <taxon>Bryophytina</taxon>
        <taxon>Bryopsida</taxon>
        <taxon>Dicranidae</taxon>
        <taxon>Pseudoditrichales</taxon>
        <taxon>Ditrichaceae</taxon>
        <taxon>Ceratodon</taxon>
    </lineage>
</organism>
<feature type="signal peptide" evidence="1">
    <location>
        <begin position="1"/>
        <end position="21"/>
    </location>
</feature>
<evidence type="ECO:0000256" key="1">
    <source>
        <dbReference type="SAM" id="SignalP"/>
    </source>
</evidence>
<reference evidence="2" key="1">
    <citation type="submission" date="2020-06" db="EMBL/GenBank/DDBJ databases">
        <title>WGS assembly of Ceratodon purpureus strain R40.</title>
        <authorList>
            <person name="Carey S.B."/>
            <person name="Jenkins J."/>
            <person name="Shu S."/>
            <person name="Lovell J.T."/>
            <person name="Sreedasyam A."/>
            <person name="Maumus F."/>
            <person name="Tiley G.P."/>
            <person name="Fernandez-Pozo N."/>
            <person name="Barry K."/>
            <person name="Chen C."/>
            <person name="Wang M."/>
            <person name="Lipzen A."/>
            <person name="Daum C."/>
            <person name="Saski C.A."/>
            <person name="Payton A.C."/>
            <person name="Mcbreen J.C."/>
            <person name="Conrad R.E."/>
            <person name="Kollar L.M."/>
            <person name="Olsson S."/>
            <person name="Huttunen S."/>
            <person name="Landis J.B."/>
            <person name="Wickett N.J."/>
            <person name="Johnson M.G."/>
            <person name="Rensing S.A."/>
            <person name="Grimwood J."/>
            <person name="Schmutz J."/>
            <person name="Mcdaniel S.F."/>
        </authorList>
    </citation>
    <scope>NUCLEOTIDE SEQUENCE</scope>
    <source>
        <strain evidence="2">R40</strain>
    </source>
</reference>
<accession>A0A8T0IX52</accession>
<comment type="caution">
    <text evidence="2">The sequence shown here is derived from an EMBL/GenBank/DDBJ whole genome shotgun (WGS) entry which is preliminary data.</text>
</comment>
<dbReference type="Proteomes" id="UP000822688">
    <property type="component" value="Chromosome 2"/>
</dbReference>
<proteinExistence type="predicted"/>
<feature type="chain" id="PRO_5035933629" evidence="1">
    <location>
        <begin position="22"/>
        <end position="43"/>
    </location>
</feature>
<evidence type="ECO:0000313" key="3">
    <source>
        <dbReference type="Proteomes" id="UP000822688"/>
    </source>
</evidence>
<keyword evidence="1" id="KW-0732">Signal</keyword>
<sequence length="43" mass="5069">MDVSKLLLCVILCHCVDFCTALLRICHAIQAWNFLLRMYYGDY</sequence>
<gene>
    <name evidence="2" type="ORF">KC19_2G151700</name>
</gene>
<protein>
    <submittedName>
        <fullName evidence="2">Uncharacterized protein</fullName>
    </submittedName>
</protein>
<evidence type="ECO:0000313" key="2">
    <source>
        <dbReference type="EMBL" id="KAG0587251.1"/>
    </source>
</evidence>
<dbReference type="AlphaFoldDB" id="A0A8T0IX52"/>
<dbReference type="EMBL" id="CM026422">
    <property type="protein sequence ID" value="KAG0587251.1"/>
    <property type="molecule type" value="Genomic_DNA"/>
</dbReference>